<evidence type="ECO:0000259" key="2">
    <source>
        <dbReference type="Pfam" id="PF18291"/>
    </source>
</evidence>
<protein>
    <submittedName>
        <fullName evidence="3">DNA-binding protein</fullName>
    </submittedName>
</protein>
<dbReference type="GO" id="GO:0003677">
    <property type="term" value="F:DNA binding"/>
    <property type="evidence" value="ECO:0007669"/>
    <property type="project" value="UniProtKB-KW"/>
</dbReference>
<evidence type="ECO:0000313" key="3">
    <source>
        <dbReference type="EMBL" id="EJX08058.1"/>
    </source>
</evidence>
<dbReference type="EMBL" id="AMCI01000718">
    <property type="protein sequence ID" value="EJX08058.1"/>
    <property type="molecule type" value="Genomic_DNA"/>
</dbReference>
<feature type="region of interest" description="Disordered" evidence="1">
    <location>
        <begin position="133"/>
        <end position="176"/>
    </location>
</feature>
<sequence>MILYQKYQLKSGLTKAKGKFYARPVVNETLDLNALAKHMSYHNTPYSPGAIKGVLTDMVSCIKELVLDGKNVKLDNLAIFSCGIISAHGADRADDFKVSTHVKGVRLRARATGKLSNKSLNLEATLREQSEYLPVSTGLKKPAGSNTEQGGAHESTHGSSQGGKQGSTQGGDEITA</sequence>
<name>J9GY57_9ZZZZ</name>
<accession>J9GY57</accession>
<feature type="domain" description="HU" evidence="2">
    <location>
        <begin position="14"/>
        <end position="111"/>
    </location>
</feature>
<dbReference type="InterPro" id="IPR041607">
    <property type="entry name" value="HU-HIG"/>
</dbReference>
<proteinExistence type="predicted"/>
<keyword evidence="3" id="KW-0238">DNA-binding</keyword>
<dbReference type="SUPFAM" id="SSF47729">
    <property type="entry name" value="IHF-like DNA-binding proteins"/>
    <property type="match status" value="1"/>
</dbReference>
<organism evidence="3">
    <name type="scientific">gut metagenome</name>
    <dbReference type="NCBI Taxonomy" id="749906"/>
    <lineage>
        <taxon>unclassified sequences</taxon>
        <taxon>metagenomes</taxon>
        <taxon>organismal metagenomes</taxon>
    </lineage>
</organism>
<feature type="compositionally biased region" description="Gly residues" evidence="1">
    <location>
        <begin position="160"/>
        <end position="169"/>
    </location>
</feature>
<gene>
    <name evidence="3" type="ORF">EVA_03840</name>
</gene>
<dbReference type="AlphaFoldDB" id="J9GY57"/>
<comment type="caution">
    <text evidence="3">The sequence shown here is derived from an EMBL/GenBank/DDBJ whole genome shotgun (WGS) entry which is preliminary data.</text>
</comment>
<dbReference type="Pfam" id="PF18291">
    <property type="entry name" value="HU-HIG"/>
    <property type="match status" value="1"/>
</dbReference>
<reference evidence="3" key="1">
    <citation type="journal article" date="2012" name="PLoS ONE">
        <title>Gene sets for utilization of primary and secondary nutrition supplies in the distal gut of endangered iberian lynx.</title>
        <authorList>
            <person name="Alcaide M."/>
            <person name="Messina E."/>
            <person name="Richter M."/>
            <person name="Bargiela R."/>
            <person name="Peplies J."/>
            <person name="Huws S.A."/>
            <person name="Newbold C.J."/>
            <person name="Golyshin P.N."/>
            <person name="Simon M.A."/>
            <person name="Lopez G."/>
            <person name="Yakimov M.M."/>
            <person name="Ferrer M."/>
        </authorList>
    </citation>
    <scope>NUCLEOTIDE SEQUENCE</scope>
</reference>
<evidence type="ECO:0000256" key="1">
    <source>
        <dbReference type="SAM" id="MobiDB-lite"/>
    </source>
</evidence>
<dbReference type="InterPro" id="IPR010992">
    <property type="entry name" value="IHF-like_DNA-bd_dom_sf"/>
</dbReference>